<keyword evidence="2" id="KW-1185">Reference proteome</keyword>
<dbReference type="Proteomes" id="UP000325307">
    <property type="component" value="Unassembled WGS sequence"/>
</dbReference>
<dbReference type="RefSeq" id="WP_149957328.1">
    <property type="nucleotide sequence ID" value="NZ_BKDJ01000011.1"/>
</dbReference>
<proteinExistence type="predicted"/>
<evidence type="ECO:0000313" key="2">
    <source>
        <dbReference type="Proteomes" id="UP000325307"/>
    </source>
</evidence>
<comment type="caution">
    <text evidence="1">The sequence shown here is derived from an EMBL/GenBank/DDBJ whole genome shotgun (WGS) entry which is preliminary data.</text>
</comment>
<sequence length="71" mass="7947">MGIIAPWNELIGRMVQIQHHGHTIRTGYVEEVTDSADALWIAAHGIDRRALYEKAQGHTALPVVESERSSR</sequence>
<dbReference type="EMBL" id="BKDJ01000011">
    <property type="protein sequence ID" value="GER23720.1"/>
    <property type="molecule type" value="Genomic_DNA"/>
</dbReference>
<gene>
    <name evidence="1" type="ORF">NCCP1664_22150</name>
</gene>
<accession>A0A5A7NSG8</accession>
<organism evidence="1 2">
    <name type="scientific">Zafaria cholistanensis</name>
    <dbReference type="NCBI Taxonomy" id="1682741"/>
    <lineage>
        <taxon>Bacteria</taxon>
        <taxon>Bacillati</taxon>
        <taxon>Actinomycetota</taxon>
        <taxon>Actinomycetes</taxon>
        <taxon>Micrococcales</taxon>
        <taxon>Micrococcaceae</taxon>
        <taxon>Zafaria</taxon>
    </lineage>
</organism>
<evidence type="ECO:0000313" key="1">
    <source>
        <dbReference type="EMBL" id="GER23720.1"/>
    </source>
</evidence>
<reference evidence="1 2" key="1">
    <citation type="submission" date="2019-09" db="EMBL/GenBank/DDBJ databases">
        <title>Arthrobacter zafarii sp. nov., a moderately thermotolerant and halotolerant actinobacterium isolated from Cholistan desert soil of Pakistan.</title>
        <authorList>
            <person name="Amin A."/>
            <person name="Ahmed I."/>
            <person name="Khalid N."/>
            <person name="Schumann P."/>
            <person name="Busse H.J."/>
            <person name="Khan I.U."/>
            <person name="Li S."/>
            <person name="Li W.J."/>
        </authorList>
    </citation>
    <scope>NUCLEOTIDE SEQUENCE [LARGE SCALE GENOMIC DNA]</scope>
    <source>
        <strain evidence="1 2">NCCP-1664</strain>
    </source>
</reference>
<dbReference type="OrthoDB" id="4951046at2"/>
<dbReference type="AlphaFoldDB" id="A0A5A7NSG8"/>
<protein>
    <submittedName>
        <fullName evidence="1">Uncharacterized protein</fullName>
    </submittedName>
</protein>
<name>A0A5A7NSG8_9MICC</name>